<dbReference type="InterPro" id="IPR023353">
    <property type="entry name" value="LemA-like_dom_sf"/>
</dbReference>
<comment type="subcellular location">
    <subcellularLocation>
        <location evidence="1">Membrane</location>
        <topology evidence="1">Single-pass membrane protein</topology>
    </subcellularLocation>
</comment>
<accession>A0A554JCX6</accession>
<proteinExistence type="inferred from homology"/>
<comment type="similarity">
    <text evidence="2">Belongs to the LemA family.</text>
</comment>
<keyword evidence="4" id="KW-1133">Transmembrane helix</keyword>
<dbReference type="Pfam" id="PF04011">
    <property type="entry name" value="LemA"/>
    <property type="match status" value="1"/>
</dbReference>
<keyword evidence="5" id="KW-0472">Membrane</keyword>
<keyword evidence="3" id="KW-0812">Transmembrane</keyword>
<dbReference type="SUPFAM" id="SSF140478">
    <property type="entry name" value="LemA-like"/>
    <property type="match status" value="1"/>
</dbReference>
<dbReference type="EMBL" id="VMFF01000012">
    <property type="protein sequence ID" value="TSC66179.1"/>
    <property type="molecule type" value="Genomic_DNA"/>
</dbReference>
<dbReference type="InterPro" id="IPR007156">
    <property type="entry name" value="MamQ_LemA"/>
</dbReference>
<evidence type="ECO:0000256" key="2">
    <source>
        <dbReference type="ARBA" id="ARBA00008854"/>
    </source>
</evidence>
<evidence type="ECO:0000256" key="5">
    <source>
        <dbReference type="ARBA" id="ARBA00023136"/>
    </source>
</evidence>
<evidence type="ECO:0000313" key="6">
    <source>
        <dbReference type="EMBL" id="TSC66179.1"/>
    </source>
</evidence>
<evidence type="ECO:0000313" key="7">
    <source>
        <dbReference type="Proteomes" id="UP000319613"/>
    </source>
</evidence>
<dbReference type="Gene3D" id="1.20.1440.20">
    <property type="entry name" value="LemA-like domain"/>
    <property type="match status" value="1"/>
</dbReference>
<dbReference type="AlphaFoldDB" id="A0A554JCX6"/>
<dbReference type="Proteomes" id="UP000319613">
    <property type="component" value="Unassembled WGS sequence"/>
</dbReference>
<dbReference type="GO" id="GO:0016020">
    <property type="term" value="C:membrane"/>
    <property type="evidence" value="ECO:0007669"/>
    <property type="project" value="UniProtKB-SubCell"/>
</dbReference>
<gene>
    <name evidence="6" type="ORF">G01um101477_174</name>
</gene>
<evidence type="ECO:0000256" key="4">
    <source>
        <dbReference type="ARBA" id="ARBA00022989"/>
    </source>
</evidence>
<comment type="caution">
    <text evidence="6">The sequence shown here is derived from an EMBL/GenBank/DDBJ whole genome shotgun (WGS) entry which is preliminary data.</text>
</comment>
<dbReference type="PANTHER" id="PTHR34478:SF2">
    <property type="entry name" value="MEMBRANE PROTEIN"/>
    <property type="match status" value="1"/>
</dbReference>
<evidence type="ECO:0000256" key="3">
    <source>
        <dbReference type="ARBA" id="ARBA00022692"/>
    </source>
</evidence>
<name>A0A554JCX6_9BACT</name>
<organism evidence="6 7">
    <name type="scientific">Candidatus Doudnabacteria bacterium Gr01-1014_77</name>
    <dbReference type="NCBI Taxonomy" id="2017133"/>
    <lineage>
        <taxon>Bacteria</taxon>
        <taxon>Candidatus Doudnaibacteriota</taxon>
    </lineage>
</organism>
<evidence type="ECO:0000256" key="1">
    <source>
        <dbReference type="ARBA" id="ARBA00004167"/>
    </source>
</evidence>
<reference evidence="6 7" key="1">
    <citation type="submission" date="2017-07" db="EMBL/GenBank/DDBJ databases">
        <title>Mechanisms for carbon and nitrogen cycling indicate functional differentiation within the Candidate Phyla Radiation.</title>
        <authorList>
            <person name="Danczak R.E."/>
            <person name="Johnston M.D."/>
            <person name="Kenah C."/>
            <person name="Slattery M."/>
            <person name="Wrighton K.C."/>
            <person name="Wilkins M.J."/>
        </authorList>
    </citation>
    <scope>NUCLEOTIDE SEQUENCE [LARGE SCALE GENOMIC DNA]</scope>
    <source>
        <strain evidence="6">Gr01-1014_77</strain>
    </source>
</reference>
<dbReference type="PANTHER" id="PTHR34478">
    <property type="entry name" value="PROTEIN LEMA"/>
    <property type="match status" value="1"/>
</dbReference>
<protein>
    <submittedName>
        <fullName evidence="6">LemA protein</fullName>
    </submittedName>
</protein>
<sequence>MKKLNLLILLVVLIALWGILSYNNFVRANKAVDNQWAQVENQYQRRLSLIPNLVNTVKGGSKQELAFAKEVTDARAAFAAASTVDAKASAASNLETSLGRLIAVIEANPAIATVPLYQDLSAELAGTENRIAVERGRYNDNVTQINIAVRTFPSNIIAKTFGFQERTLFKAETGAEKTPEVNF</sequence>